<dbReference type="KEGG" id="dgo:DGo_PB0508"/>
<keyword evidence="1" id="KW-0614">Plasmid</keyword>
<geneLocation type="plasmid" evidence="1 2">
    <name>P2</name>
</geneLocation>
<accession>H8H2N0</accession>
<evidence type="ECO:0000313" key="2">
    <source>
        <dbReference type="Proteomes" id="UP000007575"/>
    </source>
</evidence>
<dbReference type="Proteomes" id="UP000007575">
    <property type="component" value="Plasmid P2"/>
</dbReference>
<gene>
    <name evidence="1" type="ordered locus">DGo_PB0508</name>
</gene>
<reference evidence="1 2" key="1">
    <citation type="journal article" date="2012" name="PLoS ONE">
        <title>Genome sequence and transcriptome analysis of the radioresistant bacterium Deinococcus gobiensis: insights into the extreme environmental adaptations.</title>
        <authorList>
            <person name="Yuan M."/>
            <person name="Chen M."/>
            <person name="Zhang W."/>
            <person name="Lu W."/>
            <person name="Wang J."/>
            <person name="Yang M."/>
            <person name="Zhao P."/>
            <person name="Tang R."/>
            <person name="Li X."/>
            <person name="Hao Y."/>
            <person name="Zhou Z."/>
            <person name="Zhan Y."/>
            <person name="Yu H."/>
            <person name="Teng C."/>
            <person name="Yan Y."/>
            <person name="Ping S."/>
            <person name="Wang Y."/>
            <person name="Lin M."/>
        </authorList>
    </citation>
    <scope>NUCLEOTIDE SEQUENCE [LARGE SCALE GENOMIC DNA]</scope>
    <source>
        <strain evidence="2">DSM 21396 / JCM 16679 / CGMCC 1.7299 / I-0</strain>
        <plasmid evidence="1">P2</plasmid>
    </source>
</reference>
<name>H8H2N0_DEIGI</name>
<keyword evidence="2" id="KW-1185">Reference proteome</keyword>
<sequence>MGLLTLWGAYRHHQGQQLTPTQVELRCRSVPSLNGALRPFRKPVRQTWGWTWDGTVPRPGYAVDLVFSCQLPDLAPMMM</sequence>
<dbReference type="EMBL" id="CP002193">
    <property type="protein sequence ID" value="AFD27777.1"/>
    <property type="molecule type" value="Genomic_DNA"/>
</dbReference>
<organism evidence="1 2">
    <name type="scientific">Deinococcus gobiensis (strain DSM 21396 / JCM 16679 / CGMCC 1.7299 / I-0)</name>
    <dbReference type="NCBI Taxonomy" id="745776"/>
    <lineage>
        <taxon>Bacteria</taxon>
        <taxon>Thermotogati</taxon>
        <taxon>Deinococcota</taxon>
        <taxon>Deinococci</taxon>
        <taxon>Deinococcales</taxon>
        <taxon>Deinococcaceae</taxon>
        <taxon>Deinococcus</taxon>
    </lineage>
</organism>
<protein>
    <submittedName>
        <fullName evidence="1">Uncharacterized protein</fullName>
    </submittedName>
</protein>
<dbReference type="AlphaFoldDB" id="H8H2N0"/>
<evidence type="ECO:0000313" key="1">
    <source>
        <dbReference type="EMBL" id="AFD27777.1"/>
    </source>
</evidence>
<proteinExistence type="predicted"/>
<dbReference type="HOGENOM" id="CLU_2600259_0_0_0"/>